<evidence type="ECO:0000259" key="2">
    <source>
        <dbReference type="PROSITE" id="PS50994"/>
    </source>
</evidence>
<dbReference type="Proteomes" id="UP000261520">
    <property type="component" value="Unplaced"/>
</dbReference>
<evidence type="ECO:0000256" key="1">
    <source>
        <dbReference type="SAM" id="MobiDB-lite"/>
    </source>
</evidence>
<protein>
    <recommendedName>
        <fullName evidence="2">Integrase catalytic domain-containing protein</fullName>
    </recommendedName>
</protein>
<dbReference type="STRING" id="409849.ENSPMGP00000001640"/>
<name>A0A3B3ZAL2_9GOBI</name>
<dbReference type="Ensembl" id="ENSPMGT00000001744.1">
    <property type="protein sequence ID" value="ENSPMGP00000001640.1"/>
    <property type="gene ID" value="ENSPMGG00000001469.1"/>
</dbReference>
<dbReference type="SUPFAM" id="SSF53098">
    <property type="entry name" value="Ribonuclease H-like"/>
    <property type="match status" value="1"/>
</dbReference>
<reference evidence="3" key="2">
    <citation type="submission" date="2025-09" db="UniProtKB">
        <authorList>
            <consortium name="Ensembl"/>
        </authorList>
    </citation>
    <scope>IDENTIFICATION</scope>
</reference>
<feature type="domain" description="Integrase catalytic" evidence="2">
    <location>
        <begin position="1"/>
        <end position="117"/>
    </location>
</feature>
<reference evidence="3" key="1">
    <citation type="submission" date="2025-08" db="UniProtKB">
        <authorList>
            <consortium name="Ensembl"/>
        </authorList>
    </citation>
    <scope>IDENTIFICATION</scope>
</reference>
<proteinExistence type="predicted"/>
<dbReference type="PANTHER" id="PTHR37984">
    <property type="entry name" value="PROTEIN CBG26694"/>
    <property type="match status" value="1"/>
</dbReference>
<dbReference type="InterPro" id="IPR036397">
    <property type="entry name" value="RNaseH_sf"/>
</dbReference>
<dbReference type="Gene3D" id="3.30.420.10">
    <property type="entry name" value="Ribonuclease H-like superfamily/Ribonuclease H"/>
    <property type="match status" value="1"/>
</dbReference>
<dbReference type="GO" id="GO:0003676">
    <property type="term" value="F:nucleic acid binding"/>
    <property type="evidence" value="ECO:0007669"/>
    <property type="project" value="InterPro"/>
</dbReference>
<dbReference type="AlphaFoldDB" id="A0A3B3ZAL2"/>
<dbReference type="InterPro" id="IPR012337">
    <property type="entry name" value="RNaseH-like_sf"/>
</dbReference>
<accession>A0A3B3ZAL2</accession>
<organism evidence="3 4">
    <name type="scientific">Periophthalmus magnuspinnatus</name>
    <dbReference type="NCBI Taxonomy" id="409849"/>
    <lineage>
        <taxon>Eukaryota</taxon>
        <taxon>Metazoa</taxon>
        <taxon>Chordata</taxon>
        <taxon>Craniata</taxon>
        <taxon>Vertebrata</taxon>
        <taxon>Euteleostomi</taxon>
        <taxon>Actinopterygii</taxon>
        <taxon>Neopterygii</taxon>
        <taxon>Teleostei</taxon>
        <taxon>Neoteleostei</taxon>
        <taxon>Acanthomorphata</taxon>
        <taxon>Gobiaria</taxon>
        <taxon>Gobiiformes</taxon>
        <taxon>Gobioidei</taxon>
        <taxon>Gobiidae</taxon>
        <taxon>Oxudercinae</taxon>
        <taxon>Periophthalmus</taxon>
    </lineage>
</organism>
<dbReference type="PANTHER" id="PTHR37984:SF7">
    <property type="entry name" value="INTEGRASE CATALYTIC DOMAIN-CONTAINING PROTEIN"/>
    <property type="match status" value="1"/>
</dbReference>
<feature type="compositionally biased region" description="Basic and acidic residues" evidence="1">
    <location>
        <begin position="239"/>
        <end position="251"/>
    </location>
</feature>
<evidence type="ECO:0000313" key="3">
    <source>
        <dbReference type="Ensembl" id="ENSPMGP00000001640.1"/>
    </source>
</evidence>
<dbReference type="PROSITE" id="PS50994">
    <property type="entry name" value="INTEGRASE"/>
    <property type="match status" value="1"/>
</dbReference>
<sequence length="258" mass="29489">MTLRGLAQKMQMYMSLFGLPDEILTDNGTQYTGDAFKKFTVEWGIEHITSSPHYPKSNGCSERHIRHIKSTVKKTLKNGGNLQMALLQIRATPIDSKLPSPAELIFGRPITTLLPSRTDPGREEHRLQLEQRTADMKEHHDRNSHKELPPLHPGQHVTVLNEERGTWHPATVVEKSSEPRSYIVQTPNGNQIRCCRSHLRELFKPNMQSNTRRIHFAEPLQQAETHKGHNDSAEVISETAHETDMNCEKQNRIQQTCV</sequence>
<dbReference type="InterPro" id="IPR050951">
    <property type="entry name" value="Retrovirus_Pol_polyprotein"/>
</dbReference>
<dbReference type="InterPro" id="IPR001584">
    <property type="entry name" value="Integrase_cat-core"/>
</dbReference>
<keyword evidence="4" id="KW-1185">Reference proteome</keyword>
<feature type="region of interest" description="Disordered" evidence="1">
    <location>
        <begin position="239"/>
        <end position="258"/>
    </location>
</feature>
<evidence type="ECO:0000313" key="4">
    <source>
        <dbReference type="Proteomes" id="UP000261520"/>
    </source>
</evidence>
<dbReference type="GO" id="GO:0015074">
    <property type="term" value="P:DNA integration"/>
    <property type="evidence" value="ECO:0007669"/>
    <property type="project" value="InterPro"/>
</dbReference>